<evidence type="ECO:0000313" key="2">
    <source>
        <dbReference type="Proteomes" id="UP000319040"/>
    </source>
</evidence>
<gene>
    <name evidence="1" type="ORF">SAMN06265379_10690</name>
</gene>
<dbReference type="AlphaFoldDB" id="A0A521DR79"/>
<dbReference type="OrthoDB" id="1115705at2"/>
<dbReference type="EMBL" id="FXTB01000006">
    <property type="protein sequence ID" value="SMO74217.1"/>
    <property type="molecule type" value="Genomic_DNA"/>
</dbReference>
<name>A0A521DR79_SACCC</name>
<protein>
    <recommendedName>
        <fullName evidence="3">Tetratricopeptide repeat-containing protein</fullName>
    </recommendedName>
</protein>
<reference evidence="1 2" key="1">
    <citation type="submission" date="2017-05" db="EMBL/GenBank/DDBJ databases">
        <authorList>
            <person name="Varghese N."/>
            <person name="Submissions S."/>
        </authorList>
    </citation>
    <scope>NUCLEOTIDE SEQUENCE [LARGE SCALE GENOMIC DNA]</scope>
    <source>
        <strain evidence="1 2">DSM 27040</strain>
    </source>
</reference>
<dbReference type="Gene3D" id="1.25.40.10">
    <property type="entry name" value="Tetratricopeptide repeat domain"/>
    <property type="match status" value="1"/>
</dbReference>
<dbReference type="InterPro" id="IPR011990">
    <property type="entry name" value="TPR-like_helical_dom_sf"/>
</dbReference>
<dbReference type="RefSeq" id="WP_142533799.1">
    <property type="nucleotide sequence ID" value="NZ_FXTB01000006.1"/>
</dbReference>
<keyword evidence="2" id="KW-1185">Reference proteome</keyword>
<proteinExistence type="predicted"/>
<dbReference type="Proteomes" id="UP000319040">
    <property type="component" value="Unassembled WGS sequence"/>
</dbReference>
<dbReference type="InterPro" id="IPR045921">
    <property type="entry name" value="DUF6340"/>
</dbReference>
<dbReference type="Pfam" id="PF19867">
    <property type="entry name" value="DUF6340"/>
    <property type="match status" value="1"/>
</dbReference>
<evidence type="ECO:0008006" key="3">
    <source>
        <dbReference type="Google" id="ProtNLM"/>
    </source>
</evidence>
<organism evidence="1 2">
    <name type="scientific">Saccharicrinis carchari</name>
    <dbReference type="NCBI Taxonomy" id="1168039"/>
    <lineage>
        <taxon>Bacteria</taxon>
        <taxon>Pseudomonadati</taxon>
        <taxon>Bacteroidota</taxon>
        <taxon>Bacteroidia</taxon>
        <taxon>Marinilabiliales</taxon>
        <taxon>Marinilabiliaceae</taxon>
        <taxon>Saccharicrinis</taxon>
    </lineage>
</organism>
<dbReference type="SUPFAM" id="SSF48452">
    <property type="entry name" value="TPR-like"/>
    <property type="match status" value="1"/>
</dbReference>
<accession>A0A521DR79</accession>
<evidence type="ECO:0000313" key="1">
    <source>
        <dbReference type="EMBL" id="SMO74217.1"/>
    </source>
</evidence>
<dbReference type="PROSITE" id="PS51257">
    <property type="entry name" value="PROKAR_LIPOPROTEIN"/>
    <property type="match status" value="1"/>
</dbReference>
<sequence length="347" mass="39961">MLIKRFLILFLIALLGSCASYEVLNIDVLKPAKHTFQPQIKSVVLVDNSIPFRGKDVNKVQTPTSKFSVDTIWFDDFSTRNLGTLKEEMQVRMFFDSVYLHPDRLKSDDRLVNRALSWQQVNALCEQYNAQAVIALERYIYDTKIQVDRSYDGGLYGYMDASGVILWRAYNNLTKELIYKETQVDTISWDAIGGNIEQVARQLPTIKGGLEELAIYLGEQAANHSTPIWEAQLRGYYATGTYHFLQATEFVRQNQWGEAIKLWKYAFDHSKKKTKARAAYNLALASEMLDDYESAQYWLDQATEALSFLSGQSVNVDKKRIISYSFYMNKRRKEIKDLKQQIGGVVQ</sequence>